<sequence length="209" mass="23643">MFVGIYFVFCTICSLQLANGAATLTNDSTGLTPDVSFVSNRLGTYEVPEECQGLNYCHVKPDDYPEEVFDEMFKGKFEIPIYPRPAENIQNRMGDPDEIDDCEVFVDYRPMYKLQAIDGTWFTVVQSPKHHYLQSLRLESCRNKGARCFVEFVWLPKAILAPVCTQIYNECSFLVSASDGSGIRTIRVLLPTCCTCRYAPDPNADPDDD</sequence>
<proteinExistence type="predicted"/>
<name>A0ACC2R5M1_9NEOP</name>
<dbReference type="Proteomes" id="UP001231649">
    <property type="component" value="Chromosome 11"/>
</dbReference>
<evidence type="ECO:0000313" key="2">
    <source>
        <dbReference type="Proteomes" id="UP001231649"/>
    </source>
</evidence>
<protein>
    <submittedName>
        <fullName evidence="1">Uncharacterized protein</fullName>
    </submittedName>
</protein>
<dbReference type="EMBL" id="CM056787">
    <property type="protein sequence ID" value="KAJ8733498.1"/>
    <property type="molecule type" value="Genomic_DNA"/>
</dbReference>
<accession>A0ACC2R5M1</accession>
<evidence type="ECO:0000313" key="1">
    <source>
        <dbReference type="EMBL" id="KAJ8733498.1"/>
    </source>
</evidence>
<organism evidence="1 2">
    <name type="scientific">Mythimna loreyi</name>
    <dbReference type="NCBI Taxonomy" id="667449"/>
    <lineage>
        <taxon>Eukaryota</taxon>
        <taxon>Metazoa</taxon>
        <taxon>Ecdysozoa</taxon>
        <taxon>Arthropoda</taxon>
        <taxon>Hexapoda</taxon>
        <taxon>Insecta</taxon>
        <taxon>Pterygota</taxon>
        <taxon>Neoptera</taxon>
        <taxon>Endopterygota</taxon>
        <taxon>Lepidoptera</taxon>
        <taxon>Glossata</taxon>
        <taxon>Ditrysia</taxon>
        <taxon>Noctuoidea</taxon>
        <taxon>Noctuidae</taxon>
        <taxon>Noctuinae</taxon>
        <taxon>Hadenini</taxon>
        <taxon>Mythimna</taxon>
    </lineage>
</organism>
<reference evidence="1" key="1">
    <citation type="submission" date="2023-03" db="EMBL/GenBank/DDBJ databases">
        <title>Chromosome-level genomes of two armyworms, Mythimna separata and Mythimna loreyi, provide insights into the biosynthesis and reception of sex pheromones.</title>
        <authorList>
            <person name="Zhao H."/>
        </authorList>
    </citation>
    <scope>NUCLEOTIDE SEQUENCE</scope>
    <source>
        <strain evidence="1">BeijingLab</strain>
    </source>
</reference>
<keyword evidence="2" id="KW-1185">Reference proteome</keyword>
<comment type="caution">
    <text evidence="1">The sequence shown here is derived from an EMBL/GenBank/DDBJ whole genome shotgun (WGS) entry which is preliminary data.</text>
</comment>
<gene>
    <name evidence="1" type="ORF">PYW08_001796</name>
</gene>